<keyword evidence="2" id="KW-1185">Reference proteome</keyword>
<proteinExistence type="predicted"/>
<reference evidence="1 2" key="1">
    <citation type="submission" date="2020-02" db="EMBL/GenBank/DDBJ databases">
        <title>Draft genome sequence of Haematococcus lacustris strain NIES-144.</title>
        <authorList>
            <person name="Morimoto D."/>
            <person name="Nakagawa S."/>
            <person name="Yoshida T."/>
            <person name="Sawayama S."/>
        </authorList>
    </citation>
    <scope>NUCLEOTIDE SEQUENCE [LARGE SCALE GENOMIC DNA]</scope>
    <source>
        <strain evidence="1 2">NIES-144</strain>
    </source>
</reference>
<dbReference type="EMBL" id="BLLF01003129">
    <property type="protein sequence ID" value="GFH26443.1"/>
    <property type="molecule type" value="Genomic_DNA"/>
</dbReference>
<accession>A0A699ZUS6</accession>
<name>A0A699ZUS6_HAELA</name>
<evidence type="ECO:0000313" key="1">
    <source>
        <dbReference type="EMBL" id="GFH26443.1"/>
    </source>
</evidence>
<comment type="caution">
    <text evidence="1">The sequence shown here is derived from an EMBL/GenBank/DDBJ whole genome shotgun (WGS) entry which is preliminary data.</text>
</comment>
<organism evidence="1 2">
    <name type="scientific">Haematococcus lacustris</name>
    <name type="common">Green alga</name>
    <name type="synonym">Haematococcus pluvialis</name>
    <dbReference type="NCBI Taxonomy" id="44745"/>
    <lineage>
        <taxon>Eukaryota</taxon>
        <taxon>Viridiplantae</taxon>
        <taxon>Chlorophyta</taxon>
        <taxon>core chlorophytes</taxon>
        <taxon>Chlorophyceae</taxon>
        <taxon>CS clade</taxon>
        <taxon>Chlamydomonadales</taxon>
        <taxon>Haematococcaceae</taxon>
        <taxon>Haematococcus</taxon>
    </lineage>
</organism>
<dbReference type="AlphaFoldDB" id="A0A699ZUS6"/>
<sequence length="34" mass="3991">MRLYGAQEKVLERNFNKARVPVPEEEAAIESMKR</sequence>
<dbReference type="Proteomes" id="UP000485058">
    <property type="component" value="Unassembled WGS sequence"/>
</dbReference>
<gene>
    <name evidence="1" type="ORF">HaLaN_24592</name>
</gene>
<feature type="non-terminal residue" evidence="1">
    <location>
        <position position="1"/>
    </location>
</feature>
<evidence type="ECO:0000313" key="2">
    <source>
        <dbReference type="Proteomes" id="UP000485058"/>
    </source>
</evidence>
<protein>
    <submittedName>
        <fullName evidence="1">Uncharacterized protein</fullName>
    </submittedName>
</protein>